<protein>
    <recommendedName>
        <fullName evidence="4">Division initiation protein</fullName>
    </recommendedName>
</protein>
<reference evidence="2 3" key="1">
    <citation type="submission" date="2010-05" db="EMBL/GenBank/DDBJ databases">
        <title>Complete sequence of Thermincola sp. JR.</title>
        <authorList>
            <consortium name="US DOE Joint Genome Institute"/>
            <person name="Lucas S."/>
            <person name="Copeland A."/>
            <person name="Lapidus A."/>
            <person name="Cheng J.-F."/>
            <person name="Bruce D."/>
            <person name="Goodwin L."/>
            <person name="Pitluck S."/>
            <person name="Chertkov O."/>
            <person name="Detter J.C."/>
            <person name="Han C."/>
            <person name="Tapia R."/>
            <person name="Land M."/>
            <person name="Hauser L."/>
            <person name="Kyrpides N."/>
            <person name="Mikhailova N."/>
            <person name="Hazen T.C."/>
            <person name="Woyke T."/>
        </authorList>
    </citation>
    <scope>NUCLEOTIDE SEQUENCE [LARGE SCALE GENOMIC DNA]</scope>
    <source>
        <strain evidence="2 3">JR</strain>
    </source>
</reference>
<dbReference type="RefSeq" id="WP_013119282.1">
    <property type="nucleotide sequence ID" value="NC_014152.1"/>
</dbReference>
<evidence type="ECO:0000256" key="1">
    <source>
        <dbReference type="ARBA" id="ARBA00009108"/>
    </source>
</evidence>
<dbReference type="Gene3D" id="3.30.70.1880">
    <property type="entry name" value="Protein of unknown function DUF881"/>
    <property type="match status" value="1"/>
</dbReference>
<dbReference type="eggNOG" id="COG3879">
    <property type="taxonomic scope" value="Bacteria"/>
</dbReference>
<dbReference type="KEGG" id="tjr:TherJR_0373"/>
<comment type="similarity">
    <text evidence="1">Belongs to the UPF0749 family.</text>
</comment>
<dbReference type="HOGENOM" id="CLU_040273_4_0_9"/>
<dbReference type="PANTHER" id="PTHR37313:SF2">
    <property type="entry name" value="UPF0749 PROTEIN YLXX"/>
    <property type="match status" value="1"/>
</dbReference>
<proteinExistence type="inferred from homology"/>
<evidence type="ECO:0008006" key="4">
    <source>
        <dbReference type="Google" id="ProtNLM"/>
    </source>
</evidence>
<dbReference type="Proteomes" id="UP000002377">
    <property type="component" value="Chromosome"/>
</dbReference>
<dbReference type="InterPro" id="IPR010273">
    <property type="entry name" value="DUF881"/>
</dbReference>
<sequence length="229" mass="25874" precursor="true">MFRKWQFALTFTFVLLGILLSFQFRTQQALLNDLSSQSTETLTAMAKNLNQKHYQLIREVWDLRTQQKRLESSVSEEKTLAETMQIEIDKLNIANGLSPVEGPGIILIIPENNSDAFFYQNMIDIINELWNAGAEAVAVNGIRVTNHTSILPAEEFSGILVNGTKITYPYEVSAIGEPSTLNNGISIPQGIVENLRNFYKIPLEIKQVERMELPAAKPINFKYAKPVKE</sequence>
<evidence type="ECO:0000313" key="2">
    <source>
        <dbReference type="EMBL" id="ADG81259.1"/>
    </source>
</evidence>
<keyword evidence="3" id="KW-1185">Reference proteome</keyword>
<dbReference type="OrthoDB" id="9776196at2"/>
<dbReference type="PANTHER" id="PTHR37313">
    <property type="entry name" value="UPF0749 PROTEIN RV1825"/>
    <property type="match status" value="1"/>
</dbReference>
<dbReference type="EMBL" id="CP002028">
    <property type="protein sequence ID" value="ADG81259.1"/>
    <property type="molecule type" value="Genomic_DNA"/>
</dbReference>
<name>D5XAG0_THEPJ</name>
<organism evidence="2 3">
    <name type="scientific">Thermincola potens (strain JR)</name>
    <dbReference type="NCBI Taxonomy" id="635013"/>
    <lineage>
        <taxon>Bacteria</taxon>
        <taxon>Bacillati</taxon>
        <taxon>Bacillota</taxon>
        <taxon>Clostridia</taxon>
        <taxon>Eubacteriales</taxon>
        <taxon>Thermincolaceae</taxon>
        <taxon>Thermincola</taxon>
    </lineage>
</organism>
<evidence type="ECO:0000313" key="3">
    <source>
        <dbReference type="Proteomes" id="UP000002377"/>
    </source>
</evidence>
<dbReference type="Pfam" id="PF05949">
    <property type="entry name" value="DUF881"/>
    <property type="match status" value="1"/>
</dbReference>
<dbReference type="AlphaFoldDB" id="D5XAG0"/>
<gene>
    <name evidence="2" type="ordered locus">TherJR_0373</name>
</gene>
<dbReference type="STRING" id="635013.TherJR_0373"/>
<accession>D5XAG0</accession>